<dbReference type="AlphaFoldDB" id="A0A8S3BU18"/>
<dbReference type="GO" id="GO:0031490">
    <property type="term" value="F:chromatin DNA binding"/>
    <property type="evidence" value="ECO:0007669"/>
    <property type="project" value="TreeGrafter"/>
</dbReference>
<evidence type="ECO:0000313" key="3">
    <source>
        <dbReference type="EMBL" id="CAF4867163.1"/>
    </source>
</evidence>
<dbReference type="GO" id="GO:0005634">
    <property type="term" value="C:nucleus"/>
    <property type="evidence" value="ECO:0007669"/>
    <property type="project" value="TreeGrafter"/>
</dbReference>
<evidence type="ECO:0000313" key="4">
    <source>
        <dbReference type="EMBL" id="CAF5032348.1"/>
    </source>
</evidence>
<sequence length="57" mass="6388">VSAPEYVFVISELAGEKRFASTVAKRLECLGALTHGDRRATETRDLSRFNIDNKYGK</sequence>
<gene>
    <name evidence="2" type="ORF">BYL167_LOCUS50502</name>
    <name evidence="3" type="ORF">BYL167_LOCUS50806</name>
    <name evidence="4" type="ORF">GIL414_LOCUS58967</name>
</gene>
<evidence type="ECO:0000313" key="2">
    <source>
        <dbReference type="EMBL" id="CAF4858930.1"/>
    </source>
</evidence>
<dbReference type="EMBL" id="CAJOBH010157480">
    <property type="protein sequence ID" value="CAF4867163.1"/>
    <property type="molecule type" value="Genomic_DNA"/>
</dbReference>
<feature type="domain" description="Strawberry notch helicase C" evidence="1">
    <location>
        <begin position="1"/>
        <end position="57"/>
    </location>
</feature>
<dbReference type="InterPro" id="IPR026937">
    <property type="entry name" value="SBNO_Helicase_C_dom"/>
</dbReference>
<reference evidence="2" key="1">
    <citation type="submission" date="2021-02" db="EMBL/GenBank/DDBJ databases">
        <authorList>
            <person name="Nowell W R."/>
        </authorList>
    </citation>
    <scope>NUCLEOTIDE SEQUENCE</scope>
</reference>
<dbReference type="EMBL" id="CAJOBH010154864">
    <property type="protein sequence ID" value="CAF4858930.1"/>
    <property type="molecule type" value="Genomic_DNA"/>
</dbReference>
<dbReference type="InterPro" id="IPR026741">
    <property type="entry name" value="SNO"/>
</dbReference>
<dbReference type="PANTHER" id="PTHR12706">
    <property type="entry name" value="STRAWBERRY NOTCH-RELATED"/>
    <property type="match status" value="1"/>
</dbReference>
<dbReference type="GO" id="GO:0006355">
    <property type="term" value="P:regulation of DNA-templated transcription"/>
    <property type="evidence" value="ECO:0007669"/>
    <property type="project" value="InterPro"/>
</dbReference>
<evidence type="ECO:0000313" key="5">
    <source>
        <dbReference type="Proteomes" id="UP000681967"/>
    </source>
</evidence>
<accession>A0A8S3BU18</accession>
<dbReference type="PANTHER" id="PTHR12706:SF30">
    <property type="entry name" value="PROTEIN STRAWBERRY NOTCH-RELATED"/>
    <property type="match status" value="1"/>
</dbReference>
<dbReference type="Pfam" id="PF13871">
    <property type="entry name" value="Helicase_C_4"/>
    <property type="match status" value="1"/>
</dbReference>
<feature type="non-terminal residue" evidence="2">
    <location>
        <position position="1"/>
    </location>
</feature>
<protein>
    <recommendedName>
        <fullName evidence="1">Strawberry notch helicase C domain-containing protein</fullName>
    </recommendedName>
</protein>
<name>A0A8S3BU18_9BILA</name>
<feature type="non-terminal residue" evidence="2">
    <location>
        <position position="57"/>
    </location>
</feature>
<dbReference type="Proteomes" id="UP000681967">
    <property type="component" value="Unassembled WGS sequence"/>
</dbReference>
<comment type="caution">
    <text evidence="2">The sequence shown here is derived from an EMBL/GenBank/DDBJ whole genome shotgun (WGS) entry which is preliminary data.</text>
</comment>
<dbReference type="EMBL" id="CAJOBJ010220618">
    <property type="protein sequence ID" value="CAF5032348.1"/>
    <property type="molecule type" value="Genomic_DNA"/>
</dbReference>
<proteinExistence type="predicted"/>
<evidence type="ECO:0000259" key="1">
    <source>
        <dbReference type="Pfam" id="PF13871"/>
    </source>
</evidence>
<dbReference type="Proteomes" id="UP000681720">
    <property type="component" value="Unassembled WGS sequence"/>
</dbReference>
<dbReference type="GO" id="GO:0042393">
    <property type="term" value="F:histone binding"/>
    <property type="evidence" value="ECO:0007669"/>
    <property type="project" value="TreeGrafter"/>
</dbReference>
<organism evidence="2 5">
    <name type="scientific">Rotaria magnacalcarata</name>
    <dbReference type="NCBI Taxonomy" id="392030"/>
    <lineage>
        <taxon>Eukaryota</taxon>
        <taxon>Metazoa</taxon>
        <taxon>Spiralia</taxon>
        <taxon>Gnathifera</taxon>
        <taxon>Rotifera</taxon>
        <taxon>Eurotatoria</taxon>
        <taxon>Bdelloidea</taxon>
        <taxon>Philodinida</taxon>
        <taxon>Philodinidae</taxon>
        <taxon>Rotaria</taxon>
    </lineage>
</organism>